<dbReference type="EMBL" id="BNJR01000007">
    <property type="protein sequence ID" value="GHP13398.1"/>
    <property type="molecule type" value="Genomic_DNA"/>
</dbReference>
<sequence>MNAFQKLTQLHDYVKKNYERGNYDGAKESWSTESVHAGQATTEPMSDYQMGFDQAVKDHEQHRAFHHYPSELVKLGNAVSDHKLAELSEFINGYNAAKKHIQEQ</sequence>
<protein>
    <submittedName>
        <fullName evidence="1">Uncharacterized protein</fullName>
    </submittedName>
</protein>
<reference evidence="1 2" key="1">
    <citation type="journal article" date="2021" name="Int. J. Syst. Evol. Microbiol.">
        <title>Lentilactobacillus fungorum sp. nov., isolated from spent mushroom substrates.</title>
        <authorList>
            <person name="Tohno M."/>
            <person name="Tanizawa Y."/>
            <person name="Kojima Y."/>
            <person name="Sakamoto M."/>
            <person name="Ohkuma M."/>
            <person name="Kobayashi H."/>
        </authorList>
    </citation>
    <scope>NUCLEOTIDE SEQUENCE [LARGE SCALE GENOMIC DNA]</scope>
    <source>
        <strain evidence="1 2">YK48G</strain>
    </source>
</reference>
<evidence type="ECO:0000313" key="1">
    <source>
        <dbReference type="EMBL" id="GHP13398.1"/>
    </source>
</evidence>
<organism evidence="1 2">
    <name type="scientific">Lentilactobacillus fungorum</name>
    <dbReference type="NCBI Taxonomy" id="2201250"/>
    <lineage>
        <taxon>Bacteria</taxon>
        <taxon>Bacillati</taxon>
        <taxon>Bacillota</taxon>
        <taxon>Bacilli</taxon>
        <taxon>Lactobacillales</taxon>
        <taxon>Lactobacillaceae</taxon>
        <taxon>Lentilactobacillus</taxon>
    </lineage>
</organism>
<dbReference type="RefSeq" id="WP_203629427.1">
    <property type="nucleotide sequence ID" value="NZ_BNJR01000007.1"/>
</dbReference>
<name>A0ABQ3VWW3_9LACO</name>
<proteinExistence type="predicted"/>
<comment type="caution">
    <text evidence="1">The sequence shown here is derived from an EMBL/GenBank/DDBJ whole genome shotgun (WGS) entry which is preliminary data.</text>
</comment>
<dbReference type="Proteomes" id="UP000604765">
    <property type="component" value="Unassembled WGS sequence"/>
</dbReference>
<keyword evidence="2" id="KW-1185">Reference proteome</keyword>
<accession>A0ABQ3VWW3</accession>
<evidence type="ECO:0000313" key="2">
    <source>
        <dbReference type="Proteomes" id="UP000604765"/>
    </source>
</evidence>
<gene>
    <name evidence="1" type="ORF">YK48G_08230</name>
</gene>